<dbReference type="PANTHER" id="PTHR23111">
    <property type="entry name" value="ZINC FINGER PROTEIN"/>
    <property type="match status" value="1"/>
</dbReference>
<dbReference type="PANTHER" id="PTHR23111:SF74">
    <property type="entry name" value="OS02G0203700 PROTEIN"/>
    <property type="match status" value="1"/>
</dbReference>
<protein>
    <submittedName>
        <fullName evidence="6">Putative zinc finger protein</fullName>
    </submittedName>
</protein>
<dbReference type="GO" id="GO:0008270">
    <property type="term" value="F:zinc ion binding"/>
    <property type="evidence" value="ECO:0007669"/>
    <property type="project" value="UniProtKB-KW"/>
</dbReference>
<evidence type="ECO:0000256" key="1">
    <source>
        <dbReference type="ARBA" id="ARBA00022723"/>
    </source>
</evidence>
<gene>
    <name evidence="6" type="ORF">FCM35_KLT00239</name>
</gene>
<evidence type="ECO:0000256" key="4">
    <source>
        <dbReference type="PROSITE-ProRule" id="PRU00322"/>
    </source>
</evidence>
<dbReference type="AlphaFoldDB" id="A0A833RTL9"/>
<dbReference type="Gene3D" id="4.10.1060.10">
    <property type="entry name" value="Zinc finger, RanBP2-type"/>
    <property type="match status" value="3"/>
</dbReference>
<organism evidence="6 7">
    <name type="scientific">Carex littledalei</name>
    <dbReference type="NCBI Taxonomy" id="544730"/>
    <lineage>
        <taxon>Eukaryota</taxon>
        <taxon>Viridiplantae</taxon>
        <taxon>Streptophyta</taxon>
        <taxon>Embryophyta</taxon>
        <taxon>Tracheophyta</taxon>
        <taxon>Spermatophyta</taxon>
        <taxon>Magnoliopsida</taxon>
        <taxon>Liliopsida</taxon>
        <taxon>Poales</taxon>
        <taxon>Cyperaceae</taxon>
        <taxon>Cyperoideae</taxon>
        <taxon>Cariceae</taxon>
        <taxon>Carex</taxon>
        <taxon>Carex subgen. Euthyceras</taxon>
    </lineage>
</organism>
<dbReference type="EMBL" id="SWLB01000001">
    <property type="protein sequence ID" value="KAF3341601.1"/>
    <property type="molecule type" value="Genomic_DNA"/>
</dbReference>
<evidence type="ECO:0000259" key="5">
    <source>
        <dbReference type="PROSITE" id="PS50199"/>
    </source>
</evidence>
<keyword evidence="3" id="KW-0862">Zinc</keyword>
<feature type="domain" description="RanBP2-type" evidence="5">
    <location>
        <begin position="4"/>
        <end position="33"/>
    </location>
</feature>
<sequence length="127" mass="13879">MNKKPGDWNCGSCNHLNFSRREMCQRCADPRPVSAYVPPSSGSGRTISVLRGDWYCTCGYHNFASRANCLKCGASKSNPGGGANAENRPFLPGDWTCTRSGCNEHNFASRTECYGCNAPRESGKFIN</sequence>
<keyword evidence="7" id="KW-1185">Reference proteome</keyword>
<dbReference type="InterPro" id="IPR036443">
    <property type="entry name" value="Znf_RanBP2_sf"/>
</dbReference>
<accession>A0A833RTL9</accession>
<proteinExistence type="predicted"/>
<keyword evidence="1" id="KW-0479">Metal-binding</keyword>
<comment type="caution">
    <text evidence="6">The sequence shown here is derived from an EMBL/GenBank/DDBJ whole genome shotgun (WGS) entry which is preliminary data.</text>
</comment>
<feature type="domain" description="RanBP2-type" evidence="5">
    <location>
        <begin position="50"/>
        <end position="78"/>
    </location>
</feature>
<evidence type="ECO:0000313" key="7">
    <source>
        <dbReference type="Proteomes" id="UP000623129"/>
    </source>
</evidence>
<dbReference type="SUPFAM" id="SSF90209">
    <property type="entry name" value="Ran binding protein zinc finger-like"/>
    <property type="match status" value="3"/>
</dbReference>
<dbReference type="GO" id="GO:0003729">
    <property type="term" value="F:mRNA binding"/>
    <property type="evidence" value="ECO:0007669"/>
    <property type="project" value="TreeGrafter"/>
</dbReference>
<reference evidence="6" key="1">
    <citation type="submission" date="2020-01" db="EMBL/GenBank/DDBJ databases">
        <title>Genome sequence of Kobresia littledalei, the first chromosome-level genome in the family Cyperaceae.</title>
        <authorList>
            <person name="Qu G."/>
        </authorList>
    </citation>
    <scope>NUCLEOTIDE SEQUENCE</scope>
    <source>
        <strain evidence="6">C.B.Clarke</strain>
        <tissue evidence="6">Leaf</tissue>
    </source>
</reference>
<dbReference type="PROSITE" id="PS50199">
    <property type="entry name" value="ZF_RANBP2_2"/>
    <property type="match status" value="3"/>
</dbReference>
<evidence type="ECO:0000313" key="6">
    <source>
        <dbReference type="EMBL" id="KAF3341601.1"/>
    </source>
</evidence>
<dbReference type="PROSITE" id="PS01358">
    <property type="entry name" value="ZF_RANBP2_1"/>
    <property type="match status" value="2"/>
</dbReference>
<dbReference type="InterPro" id="IPR001876">
    <property type="entry name" value="Znf_RanBP2"/>
</dbReference>
<dbReference type="Proteomes" id="UP000623129">
    <property type="component" value="Unassembled WGS sequence"/>
</dbReference>
<dbReference type="SMART" id="SM00547">
    <property type="entry name" value="ZnF_RBZ"/>
    <property type="match status" value="3"/>
</dbReference>
<evidence type="ECO:0000256" key="2">
    <source>
        <dbReference type="ARBA" id="ARBA00022771"/>
    </source>
</evidence>
<dbReference type="GO" id="GO:0005737">
    <property type="term" value="C:cytoplasm"/>
    <property type="evidence" value="ECO:0007669"/>
    <property type="project" value="TreeGrafter"/>
</dbReference>
<keyword evidence="2 4" id="KW-0863">Zinc-finger</keyword>
<dbReference type="Pfam" id="PF00641">
    <property type="entry name" value="Zn_ribbon_RanBP"/>
    <property type="match status" value="3"/>
</dbReference>
<feature type="domain" description="RanBP2-type" evidence="5">
    <location>
        <begin position="91"/>
        <end position="122"/>
    </location>
</feature>
<evidence type="ECO:0000256" key="3">
    <source>
        <dbReference type="ARBA" id="ARBA00022833"/>
    </source>
</evidence>
<name>A0A833RTL9_9POAL</name>
<dbReference type="OrthoDB" id="448399at2759"/>